<protein>
    <submittedName>
        <fullName evidence="1">Uncharacterized protein</fullName>
    </submittedName>
</protein>
<organism evidence="1 2">
    <name type="scientific">Collinsella acetigenes</name>
    <dbReference type="NCBI Taxonomy" id="2713419"/>
    <lineage>
        <taxon>Bacteria</taxon>
        <taxon>Bacillati</taxon>
        <taxon>Actinomycetota</taxon>
        <taxon>Coriobacteriia</taxon>
        <taxon>Coriobacteriales</taxon>
        <taxon>Coriobacteriaceae</taxon>
        <taxon>Collinsella</taxon>
    </lineage>
</organism>
<reference evidence="1 2" key="1">
    <citation type="submission" date="2020-04" db="EMBL/GenBank/DDBJ databases">
        <title>Collinsella sp. KGMB02528 nov., an anaerobic actinobacterium isolated from human feces.</title>
        <authorList>
            <person name="Han K.-I."/>
            <person name="Eom M.K."/>
            <person name="Kim J.-S."/>
            <person name="Lee K.C."/>
            <person name="Suh M.K."/>
            <person name="Park S.-H."/>
            <person name="Lee J.H."/>
            <person name="Kang S.W."/>
            <person name="Park J.-E."/>
            <person name="Oh B.S."/>
            <person name="Yu S.Y."/>
            <person name="Choi S.-H."/>
            <person name="Lee D.H."/>
            <person name="Yoon H."/>
            <person name="Kim B.-Y."/>
            <person name="Lee J.H."/>
            <person name="Lee J.-S."/>
        </authorList>
    </citation>
    <scope>NUCLEOTIDE SEQUENCE [LARGE SCALE GENOMIC DNA]</scope>
    <source>
        <strain evidence="1 2">KGMB02528</strain>
    </source>
</reference>
<dbReference type="Proteomes" id="UP000546970">
    <property type="component" value="Unassembled WGS sequence"/>
</dbReference>
<evidence type="ECO:0000313" key="2">
    <source>
        <dbReference type="Proteomes" id="UP000546970"/>
    </source>
</evidence>
<dbReference type="EMBL" id="JABBCP010000001">
    <property type="protein sequence ID" value="NMF54911.1"/>
    <property type="molecule type" value="Genomic_DNA"/>
</dbReference>
<sequence>MARRQVPLLNRHIRALSQRLVQGRPLTTNMLSWAKQHVEWSLAEGTYADPNGVLMLVIDVNGNAAMTVGAYEPLASTSHDALCARAELAHAEQIETGVAPEALCCVKSGTLYVAAAEGEHLCGSMTLVEQLAATRGYRVLRATPGAADDIVLSLNDLGGAHVLVSDEHGVVVEDAGQGDSAEDRSIAEFLATGVSKLFS</sequence>
<keyword evidence="2" id="KW-1185">Reference proteome</keyword>
<accession>A0A7X9UAF6</accession>
<gene>
    <name evidence="1" type="ORF">HF320_00995</name>
</gene>
<name>A0A7X9UAF6_9ACTN</name>
<evidence type="ECO:0000313" key="1">
    <source>
        <dbReference type="EMBL" id="NMF54911.1"/>
    </source>
</evidence>
<proteinExistence type="predicted"/>
<comment type="caution">
    <text evidence="1">The sequence shown here is derived from an EMBL/GenBank/DDBJ whole genome shotgun (WGS) entry which is preliminary data.</text>
</comment>
<dbReference type="AlphaFoldDB" id="A0A7X9UAF6"/>